<feature type="transmembrane region" description="Helical" evidence="6">
    <location>
        <begin position="279"/>
        <end position="300"/>
    </location>
</feature>
<dbReference type="PRINTS" id="PR00237">
    <property type="entry name" value="GPCRRHODOPSN"/>
</dbReference>
<dbReference type="SUPFAM" id="SSF81321">
    <property type="entry name" value="Family A G protein-coupled receptor-like"/>
    <property type="match status" value="1"/>
</dbReference>
<name>A0A315VGR9_GAMAF</name>
<dbReference type="PROSITE" id="PS50262">
    <property type="entry name" value="G_PROTEIN_RECEP_F1_2"/>
    <property type="match status" value="1"/>
</dbReference>
<keyword evidence="2 6" id="KW-0812">Transmembrane</keyword>
<dbReference type="PANTHER" id="PTHR26451:SF886">
    <property type="entry name" value="GROWTH HORMONE SECRETAGOGUE RECEPTOR TYPE 1-LIKE-RELATED"/>
    <property type="match status" value="1"/>
</dbReference>
<feature type="transmembrane region" description="Helical" evidence="6">
    <location>
        <begin position="451"/>
        <end position="470"/>
    </location>
</feature>
<feature type="transmembrane region" description="Helical" evidence="6">
    <location>
        <begin position="246"/>
        <end position="267"/>
    </location>
</feature>
<feature type="transmembrane region" description="Helical" evidence="6">
    <location>
        <begin position="490"/>
        <end position="510"/>
    </location>
</feature>
<dbReference type="AlphaFoldDB" id="A0A315VGR9"/>
<reference evidence="8 9" key="1">
    <citation type="journal article" date="2018" name="G3 (Bethesda)">
        <title>A High-Quality Reference Genome for the Invasive Mosquitofish Gambusia affinis Using a Chicago Library.</title>
        <authorList>
            <person name="Hoffberg S.L."/>
            <person name="Troendle N.J."/>
            <person name="Glenn T.C."/>
            <person name="Mahmud O."/>
            <person name="Louha S."/>
            <person name="Chalopin D."/>
            <person name="Bennetzen J.L."/>
            <person name="Mauricio R."/>
        </authorList>
    </citation>
    <scope>NUCLEOTIDE SEQUENCE [LARGE SCALE GENOMIC DNA]</scope>
    <source>
        <strain evidence="8">NE01/NJP1002.9</strain>
        <tissue evidence="8">Muscle</tissue>
    </source>
</reference>
<evidence type="ECO:0000256" key="3">
    <source>
        <dbReference type="ARBA" id="ARBA00022989"/>
    </source>
</evidence>
<comment type="caution">
    <text evidence="8">The sequence shown here is derived from an EMBL/GenBank/DDBJ whole genome shotgun (WGS) entry which is preliminary data.</text>
</comment>
<dbReference type="Pfam" id="PF00001">
    <property type="entry name" value="7tm_1"/>
    <property type="match status" value="1"/>
</dbReference>
<evidence type="ECO:0000259" key="7">
    <source>
        <dbReference type="PROSITE" id="PS50262"/>
    </source>
</evidence>
<evidence type="ECO:0000256" key="6">
    <source>
        <dbReference type="SAM" id="Phobius"/>
    </source>
</evidence>
<dbReference type="GO" id="GO:0016020">
    <property type="term" value="C:membrane"/>
    <property type="evidence" value="ECO:0007669"/>
    <property type="project" value="UniProtKB-SubCell"/>
</dbReference>
<dbReference type="GO" id="GO:0004930">
    <property type="term" value="F:G protein-coupled receptor activity"/>
    <property type="evidence" value="ECO:0007669"/>
    <property type="project" value="InterPro"/>
</dbReference>
<dbReference type="GO" id="GO:0004984">
    <property type="term" value="F:olfactory receptor activity"/>
    <property type="evidence" value="ECO:0007669"/>
    <property type="project" value="TreeGrafter"/>
</dbReference>
<dbReference type="GO" id="GO:0005549">
    <property type="term" value="F:odorant binding"/>
    <property type="evidence" value="ECO:0007669"/>
    <property type="project" value="TreeGrafter"/>
</dbReference>
<evidence type="ECO:0000313" key="9">
    <source>
        <dbReference type="Proteomes" id="UP000250572"/>
    </source>
</evidence>
<feature type="transmembrane region" description="Helical" evidence="6">
    <location>
        <begin position="412"/>
        <end position="430"/>
    </location>
</feature>
<feature type="region of interest" description="Disordered" evidence="5">
    <location>
        <begin position="548"/>
        <end position="574"/>
    </location>
</feature>
<evidence type="ECO:0000256" key="4">
    <source>
        <dbReference type="ARBA" id="ARBA00023136"/>
    </source>
</evidence>
<dbReference type="STRING" id="33528.ENSGAFP00000018246"/>
<dbReference type="InterPro" id="IPR017452">
    <property type="entry name" value="GPCR_Rhodpsn_7TM"/>
</dbReference>
<accession>A0A315VGR9</accession>
<keyword evidence="4 6" id="KW-0472">Membrane</keyword>
<dbReference type="Proteomes" id="UP000250572">
    <property type="component" value="Unassembled WGS sequence"/>
</dbReference>
<feature type="transmembrane region" description="Helical" evidence="6">
    <location>
        <begin position="312"/>
        <end position="337"/>
    </location>
</feature>
<comment type="subcellular location">
    <subcellularLocation>
        <location evidence="1">Membrane</location>
    </subcellularLocation>
</comment>
<organism evidence="8 9">
    <name type="scientific">Gambusia affinis</name>
    <name type="common">Western mosquitofish</name>
    <name type="synonym">Heterandria affinis</name>
    <dbReference type="NCBI Taxonomy" id="33528"/>
    <lineage>
        <taxon>Eukaryota</taxon>
        <taxon>Metazoa</taxon>
        <taxon>Chordata</taxon>
        <taxon>Craniata</taxon>
        <taxon>Vertebrata</taxon>
        <taxon>Euteleostomi</taxon>
        <taxon>Actinopterygii</taxon>
        <taxon>Neopterygii</taxon>
        <taxon>Teleostei</taxon>
        <taxon>Neoteleostei</taxon>
        <taxon>Acanthomorphata</taxon>
        <taxon>Ovalentaria</taxon>
        <taxon>Atherinomorphae</taxon>
        <taxon>Cyprinodontiformes</taxon>
        <taxon>Poeciliidae</taxon>
        <taxon>Poeciliinae</taxon>
        <taxon>Gambusia</taxon>
    </lineage>
</organism>
<evidence type="ECO:0000313" key="8">
    <source>
        <dbReference type="EMBL" id="PWA22049.1"/>
    </source>
</evidence>
<evidence type="ECO:0000256" key="2">
    <source>
        <dbReference type="ARBA" id="ARBA00022692"/>
    </source>
</evidence>
<dbReference type="InterPro" id="IPR000276">
    <property type="entry name" value="GPCR_Rhodpsn"/>
</dbReference>
<dbReference type="Gene3D" id="1.20.1070.10">
    <property type="entry name" value="Rhodopsin 7-helix transmembrane proteins"/>
    <property type="match status" value="1"/>
</dbReference>
<dbReference type="EMBL" id="NHOQ01001816">
    <property type="protein sequence ID" value="PWA22049.1"/>
    <property type="molecule type" value="Genomic_DNA"/>
</dbReference>
<sequence>MEPHSRSRPLPKHGRLRHREDGLKMKGCMLPAACRRVERRAAADEVTTGRKDLKATQTVRTRVGLGCLLFLVTPLVLRHPLHLHDFRLCQLLFCVPTYRVTANDPSTVRSDGGRSRTGENTSSRTPDMYAASAAASHSLTAVTQTRLIKRYSTQTSADGERSQDTRPSGGFPDSRFYPGQVNATNLRKLRYRDLLQSAAMPVRHNKLFCSTAEQRFRPVFVLIIFTANNTSVVGGKISMRKINDQVIIVQILVGIFLCINSMLIATFFTKEIFYTNMRYILFVTTLISDCVYLIISNLLLNLSYFAFPMQSWSCIFFFLLSSLCNFVTPLTLTAMSLERYVAVCMPLRHAELCTAGRALQAVLIIHSLSFIPFIVTFLMLLSSVTFNFFTQYIICAVDAFILHRWQDHVRSAVSQLYFLVMCILIAFSYVQIIKVAKAASGNNKESTRKGLRTVILHAFQLFLCLIQLWTPFIEAAVLQSNFSLFIYIRYINYILFILSPRCLSPLIYGLRDEAFLLALKRWLFCCPFKANMGSFVGSSVPHMTIDRQERRGGEDIRQISAGSGNRTRDRRVED</sequence>
<feature type="region of interest" description="Disordered" evidence="5">
    <location>
        <begin position="152"/>
        <end position="175"/>
    </location>
</feature>
<feature type="transmembrane region" description="Helical" evidence="6">
    <location>
        <begin position="357"/>
        <end position="381"/>
    </location>
</feature>
<evidence type="ECO:0000256" key="1">
    <source>
        <dbReference type="ARBA" id="ARBA00004370"/>
    </source>
</evidence>
<gene>
    <name evidence="8" type="ORF">CCH79_00010267</name>
</gene>
<proteinExistence type="predicted"/>
<evidence type="ECO:0000256" key="5">
    <source>
        <dbReference type="SAM" id="MobiDB-lite"/>
    </source>
</evidence>
<dbReference type="PANTHER" id="PTHR26451">
    <property type="entry name" value="G_PROTEIN_RECEP_F1_2 DOMAIN-CONTAINING PROTEIN"/>
    <property type="match status" value="1"/>
</dbReference>
<keyword evidence="9" id="KW-1185">Reference proteome</keyword>
<feature type="domain" description="G-protein coupled receptors family 1 profile" evidence="7">
    <location>
        <begin position="259"/>
        <end position="508"/>
    </location>
</feature>
<dbReference type="CDD" id="cd00637">
    <property type="entry name" value="7tm_classA_rhodopsin-like"/>
    <property type="match status" value="1"/>
</dbReference>
<dbReference type="FunFam" id="1.20.1070.10:FF:000096">
    <property type="entry name" value="Odorant receptor 131-2"/>
    <property type="match status" value="1"/>
</dbReference>
<feature type="compositionally biased region" description="Basic and acidic residues" evidence="5">
    <location>
        <begin position="548"/>
        <end position="557"/>
    </location>
</feature>
<feature type="region of interest" description="Disordered" evidence="5">
    <location>
        <begin position="104"/>
        <end position="126"/>
    </location>
</feature>
<protein>
    <recommendedName>
        <fullName evidence="7">G-protein coupled receptors family 1 profile domain-containing protein</fullName>
    </recommendedName>
</protein>
<dbReference type="InterPro" id="IPR052921">
    <property type="entry name" value="GPCR1_Superfamily_Member"/>
</dbReference>
<keyword evidence="3 6" id="KW-1133">Transmembrane helix</keyword>